<evidence type="ECO:0000256" key="1">
    <source>
        <dbReference type="SAM" id="MobiDB-lite"/>
    </source>
</evidence>
<reference evidence="3 4" key="1">
    <citation type="submission" date="2019-03" db="EMBL/GenBank/DDBJ databases">
        <title>Genomic Encyclopedia of Type Strains, Phase IV (KMG-IV): sequencing the most valuable type-strain genomes for metagenomic binning, comparative biology and taxonomic classification.</title>
        <authorList>
            <person name="Goeker M."/>
        </authorList>
    </citation>
    <scope>NUCLEOTIDE SEQUENCE [LARGE SCALE GENOMIC DNA]</scope>
    <source>
        <strain evidence="3 4">DSM 100433</strain>
    </source>
</reference>
<dbReference type="Proteomes" id="UP000294682">
    <property type="component" value="Unassembled WGS sequence"/>
</dbReference>
<feature type="chain" id="PRO_5040818356" evidence="2">
    <location>
        <begin position="24"/>
        <end position="432"/>
    </location>
</feature>
<proteinExistence type="predicted"/>
<dbReference type="RefSeq" id="WP_132084461.1">
    <property type="nucleotide sequence ID" value="NZ_SLUK01000005.1"/>
</dbReference>
<keyword evidence="4" id="KW-1185">Reference proteome</keyword>
<keyword evidence="2" id="KW-0732">Signal</keyword>
<dbReference type="InterPro" id="IPR006059">
    <property type="entry name" value="SBP"/>
</dbReference>
<dbReference type="Pfam" id="PF01547">
    <property type="entry name" value="SBP_bac_1"/>
    <property type="match status" value="1"/>
</dbReference>
<dbReference type="EMBL" id="SLUK01000005">
    <property type="protein sequence ID" value="TCL43464.1"/>
    <property type="molecule type" value="Genomic_DNA"/>
</dbReference>
<organism evidence="3 4">
    <name type="scientific">Harryflintia acetispora</name>
    <dbReference type="NCBI Taxonomy" id="1849041"/>
    <lineage>
        <taxon>Bacteria</taxon>
        <taxon>Bacillati</taxon>
        <taxon>Bacillota</taxon>
        <taxon>Clostridia</taxon>
        <taxon>Eubacteriales</taxon>
        <taxon>Oscillospiraceae</taxon>
        <taxon>Harryflintia</taxon>
    </lineage>
</organism>
<sequence length="432" mass="48045">MKRTIGLLCALLTLFTAVLPGCASKEGSAAQKPSGQPAAGSQEAAPAQKVKLTFLKGGTQPMDREYWSDYIGRYQQEHPEITIEYSEATWSDFDTKVNVALAAGAPPDIVGERLGGIAVRGNAKQYVDLNPYIDGLPDKDDFMPSMMDLGNYEGAQIAFPVYPGPILFVYNKEHFKEAGLDPEQPPETWEEMLSAAERLTVKEGDIVKRAGFLLTPDNDWIVCPIMRQNGVDFADENGDPNWNVPEMVEALDFIKELSQYSITVTSQQESQTPPFMDGTASMSVLSPSSISQFISEHPEQKENIGVFYPKKARQSVWSGCEFLSITTDSKNHDAAWDFIGQSVTSDEMWTRYEKANFPVVRQSLKDKYIDADPVLNSAIYNSMSIGKGAEKTLWWLSGLKYILNASTEVVYNQKTSQEALDSNYQQFLEAIQ</sequence>
<dbReference type="InterPro" id="IPR050490">
    <property type="entry name" value="Bact_solute-bd_prot1"/>
</dbReference>
<comment type="caution">
    <text evidence="3">The sequence shown here is derived from an EMBL/GenBank/DDBJ whole genome shotgun (WGS) entry which is preliminary data.</text>
</comment>
<accession>A0A9X8UJK2</accession>
<evidence type="ECO:0000313" key="3">
    <source>
        <dbReference type="EMBL" id="TCL43464.1"/>
    </source>
</evidence>
<protein>
    <submittedName>
        <fullName evidence="3">ABC-type glycerol-3-phosphate transport system substrate-binding protein</fullName>
    </submittedName>
</protein>
<dbReference type="PANTHER" id="PTHR43649:SF12">
    <property type="entry name" value="DIACETYLCHITOBIOSE BINDING PROTEIN DASA"/>
    <property type="match status" value="1"/>
</dbReference>
<dbReference type="PANTHER" id="PTHR43649">
    <property type="entry name" value="ARABINOSE-BINDING PROTEIN-RELATED"/>
    <property type="match status" value="1"/>
</dbReference>
<gene>
    <name evidence="3" type="ORF">EDD78_10594</name>
</gene>
<feature type="region of interest" description="Disordered" evidence="1">
    <location>
        <begin position="26"/>
        <end position="45"/>
    </location>
</feature>
<dbReference type="SUPFAM" id="SSF53850">
    <property type="entry name" value="Periplasmic binding protein-like II"/>
    <property type="match status" value="1"/>
</dbReference>
<dbReference type="Gene3D" id="3.40.190.10">
    <property type="entry name" value="Periplasmic binding protein-like II"/>
    <property type="match status" value="1"/>
</dbReference>
<feature type="signal peptide" evidence="2">
    <location>
        <begin position="1"/>
        <end position="23"/>
    </location>
</feature>
<name>A0A9X8UJK2_9FIRM</name>
<dbReference type="AlphaFoldDB" id="A0A9X8UJK2"/>
<evidence type="ECO:0000256" key="2">
    <source>
        <dbReference type="SAM" id="SignalP"/>
    </source>
</evidence>
<evidence type="ECO:0000313" key="4">
    <source>
        <dbReference type="Proteomes" id="UP000294682"/>
    </source>
</evidence>